<dbReference type="Proteomes" id="UP000224567">
    <property type="component" value="Unassembled WGS sequence"/>
</dbReference>
<evidence type="ECO:0000313" key="2">
    <source>
        <dbReference type="EMBL" id="PHT59579.1"/>
    </source>
</evidence>
<feature type="region of interest" description="Disordered" evidence="1">
    <location>
        <begin position="38"/>
        <end position="57"/>
    </location>
</feature>
<accession>A0A2G2XQ59</accession>
<sequence>MTAEDLIVRLCIEEDNIAAKRRSKGNSTINEAHIVEDGQNNSKKWKKVEHGSNQPKKNFKGKYFNYGKIDHKSTDFHVPKKGKKTDQVNMIESNKECDDLCTMLSEYNLVGNLRK</sequence>
<name>A0A2G2XQ59_CAPBA</name>
<comment type="caution">
    <text evidence="2">The sequence shown here is derived from an EMBL/GenBank/DDBJ whole genome shotgun (WGS) entry which is preliminary data.</text>
</comment>
<reference evidence="3" key="2">
    <citation type="journal article" date="2017" name="J. Anim. Genet.">
        <title>Multiple reference genome sequences of hot pepper reveal the massive evolution of plant disease resistance genes by retroduplication.</title>
        <authorList>
            <person name="Kim S."/>
            <person name="Park J."/>
            <person name="Yeom S.-I."/>
            <person name="Kim Y.-M."/>
            <person name="Seo E."/>
            <person name="Kim K.-T."/>
            <person name="Kim M.-S."/>
            <person name="Lee J.M."/>
            <person name="Cheong K."/>
            <person name="Shin H.-S."/>
            <person name="Kim S.-B."/>
            <person name="Han K."/>
            <person name="Lee J."/>
            <person name="Park M."/>
            <person name="Lee H.-A."/>
            <person name="Lee H.-Y."/>
            <person name="Lee Y."/>
            <person name="Oh S."/>
            <person name="Lee J.H."/>
            <person name="Choi E."/>
            <person name="Choi E."/>
            <person name="Lee S.E."/>
            <person name="Jeon J."/>
            <person name="Kim H."/>
            <person name="Choi G."/>
            <person name="Song H."/>
            <person name="Lee J."/>
            <person name="Lee S.-C."/>
            <person name="Kwon J.-K."/>
            <person name="Lee H.-Y."/>
            <person name="Koo N."/>
            <person name="Hong Y."/>
            <person name="Kim R.W."/>
            <person name="Kang W.-H."/>
            <person name="Huh J.H."/>
            <person name="Kang B.-C."/>
            <person name="Yang T.-J."/>
            <person name="Lee Y.-H."/>
            <person name="Bennetzen J.L."/>
            <person name="Choi D."/>
        </authorList>
    </citation>
    <scope>NUCLEOTIDE SEQUENCE [LARGE SCALE GENOMIC DNA]</scope>
    <source>
        <strain evidence="3">cv. PBC81</strain>
    </source>
</reference>
<protein>
    <submittedName>
        <fullName evidence="2">Uncharacterized protein</fullName>
    </submittedName>
</protein>
<evidence type="ECO:0000313" key="3">
    <source>
        <dbReference type="Proteomes" id="UP000224567"/>
    </source>
</evidence>
<dbReference type="PANTHER" id="PTHR47592">
    <property type="entry name" value="PBF68 PROTEIN"/>
    <property type="match status" value="1"/>
</dbReference>
<proteinExistence type="predicted"/>
<dbReference type="AlphaFoldDB" id="A0A2G2XQ59"/>
<reference evidence="2 3" key="1">
    <citation type="journal article" date="2017" name="Genome Biol.">
        <title>New reference genome sequences of hot pepper reveal the massive evolution of plant disease-resistance genes by retroduplication.</title>
        <authorList>
            <person name="Kim S."/>
            <person name="Park J."/>
            <person name="Yeom S.I."/>
            <person name="Kim Y.M."/>
            <person name="Seo E."/>
            <person name="Kim K.T."/>
            <person name="Kim M.S."/>
            <person name="Lee J.M."/>
            <person name="Cheong K."/>
            <person name="Shin H.S."/>
            <person name="Kim S.B."/>
            <person name="Han K."/>
            <person name="Lee J."/>
            <person name="Park M."/>
            <person name="Lee H.A."/>
            <person name="Lee H.Y."/>
            <person name="Lee Y."/>
            <person name="Oh S."/>
            <person name="Lee J.H."/>
            <person name="Choi E."/>
            <person name="Choi E."/>
            <person name="Lee S.E."/>
            <person name="Jeon J."/>
            <person name="Kim H."/>
            <person name="Choi G."/>
            <person name="Song H."/>
            <person name="Lee J."/>
            <person name="Lee S.C."/>
            <person name="Kwon J.K."/>
            <person name="Lee H.Y."/>
            <person name="Koo N."/>
            <person name="Hong Y."/>
            <person name="Kim R.W."/>
            <person name="Kang W.H."/>
            <person name="Huh J.H."/>
            <person name="Kang B.C."/>
            <person name="Yang T.J."/>
            <person name="Lee Y.H."/>
            <person name="Bennetzen J.L."/>
            <person name="Choi D."/>
        </authorList>
    </citation>
    <scope>NUCLEOTIDE SEQUENCE [LARGE SCALE GENOMIC DNA]</scope>
    <source>
        <strain evidence="3">cv. PBC81</strain>
    </source>
</reference>
<gene>
    <name evidence="2" type="ORF">CQW23_01942</name>
</gene>
<keyword evidence="3" id="KW-1185">Reference proteome</keyword>
<dbReference type="EMBL" id="MLFT02000001">
    <property type="protein sequence ID" value="PHT59579.1"/>
    <property type="molecule type" value="Genomic_DNA"/>
</dbReference>
<organism evidence="2 3">
    <name type="scientific">Capsicum baccatum</name>
    <name type="common">Peruvian pepper</name>
    <dbReference type="NCBI Taxonomy" id="33114"/>
    <lineage>
        <taxon>Eukaryota</taxon>
        <taxon>Viridiplantae</taxon>
        <taxon>Streptophyta</taxon>
        <taxon>Embryophyta</taxon>
        <taxon>Tracheophyta</taxon>
        <taxon>Spermatophyta</taxon>
        <taxon>Magnoliopsida</taxon>
        <taxon>eudicotyledons</taxon>
        <taxon>Gunneridae</taxon>
        <taxon>Pentapetalae</taxon>
        <taxon>asterids</taxon>
        <taxon>lamiids</taxon>
        <taxon>Solanales</taxon>
        <taxon>Solanaceae</taxon>
        <taxon>Solanoideae</taxon>
        <taxon>Capsiceae</taxon>
        <taxon>Capsicum</taxon>
    </lineage>
</organism>
<evidence type="ECO:0000256" key="1">
    <source>
        <dbReference type="SAM" id="MobiDB-lite"/>
    </source>
</evidence>